<keyword evidence="1" id="KW-0472">Membrane</keyword>
<sequence length="94" mass="11036">MPICSNCKRKWPWIQAALSFRLKCPYCESKQYPTKKSRNKVLLFSMIPLIFILFMNVFAVSWIITIPFTLIILFAVLAIQPFFIELSSEEEPFV</sequence>
<evidence type="ECO:0000313" key="2">
    <source>
        <dbReference type="EMBL" id="RLL46459.1"/>
    </source>
</evidence>
<dbReference type="NCBIfam" id="TIGR04104">
    <property type="entry name" value="cxxc_20_cxxc"/>
    <property type="match status" value="1"/>
</dbReference>
<gene>
    <name evidence="2" type="ORF">D8M04_04430</name>
</gene>
<proteinExistence type="predicted"/>
<dbReference type="AlphaFoldDB" id="A0A498DP90"/>
<organism evidence="2 3">
    <name type="scientific">Oceanobacillus piezotolerans</name>
    <dbReference type="NCBI Taxonomy" id="2448030"/>
    <lineage>
        <taxon>Bacteria</taxon>
        <taxon>Bacillati</taxon>
        <taxon>Bacillota</taxon>
        <taxon>Bacilli</taxon>
        <taxon>Bacillales</taxon>
        <taxon>Bacillaceae</taxon>
        <taxon>Oceanobacillus</taxon>
    </lineage>
</organism>
<name>A0A498DP90_9BACI</name>
<feature type="transmembrane region" description="Helical" evidence="1">
    <location>
        <begin position="66"/>
        <end position="84"/>
    </location>
</feature>
<dbReference type="InterPro" id="IPR026369">
    <property type="entry name" value="CxxC_20_CxxC"/>
</dbReference>
<evidence type="ECO:0008006" key="4">
    <source>
        <dbReference type="Google" id="ProtNLM"/>
    </source>
</evidence>
<evidence type="ECO:0000313" key="3">
    <source>
        <dbReference type="Proteomes" id="UP000270219"/>
    </source>
</evidence>
<keyword evidence="3" id="KW-1185">Reference proteome</keyword>
<dbReference type="EMBL" id="RCHR01000002">
    <property type="protein sequence ID" value="RLL46459.1"/>
    <property type="molecule type" value="Genomic_DNA"/>
</dbReference>
<keyword evidence="1" id="KW-1133">Transmembrane helix</keyword>
<keyword evidence="1" id="KW-0812">Transmembrane</keyword>
<reference evidence="2 3" key="1">
    <citation type="submission" date="2018-10" db="EMBL/GenBank/DDBJ databases">
        <title>Oceanobacillus sp. YLB-02 draft genome.</title>
        <authorList>
            <person name="Yu L."/>
        </authorList>
    </citation>
    <scope>NUCLEOTIDE SEQUENCE [LARGE SCALE GENOMIC DNA]</scope>
    <source>
        <strain evidence="2 3">YLB-02</strain>
    </source>
</reference>
<evidence type="ECO:0000256" key="1">
    <source>
        <dbReference type="SAM" id="Phobius"/>
    </source>
</evidence>
<dbReference type="Proteomes" id="UP000270219">
    <property type="component" value="Unassembled WGS sequence"/>
</dbReference>
<dbReference type="OrthoDB" id="2418141at2"/>
<accession>A0A498DP90</accession>
<dbReference type="RefSeq" id="WP_121521710.1">
    <property type="nucleotide sequence ID" value="NZ_RCHR01000002.1"/>
</dbReference>
<comment type="caution">
    <text evidence="2">The sequence shown here is derived from an EMBL/GenBank/DDBJ whole genome shotgun (WGS) entry which is preliminary data.</text>
</comment>
<protein>
    <recommendedName>
        <fullName evidence="4">Cxxc_20_cxxc protein</fullName>
    </recommendedName>
</protein>
<feature type="transmembrane region" description="Helical" evidence="1">
    <location>
        <begin position="41"/>
        <end position="60"/>
    </location>
</feature>